<dbReference type="PRINTS" id="PR01301">
    <property type="entry name" value="RGSPROTEIN"/>
</dbReference>
<dbReference type="Proteomes" id="UP001652662">
    <property type="component" value="Chromosome 26"/>
</dbReference>
<dbReference type="InterPro" id="IPR011993">
    <property type="entry name" value="PH-like_dom_sf"/>
</dbReference>
<evidence type="ECO:0000256" key="2">
    <source>
        <dbReference type="SAM" id="MobiDB-lite"/>
    </source>
</evidence>
<dbReference type="InterPro" id="IPR034951">
    <property type="entry name" value="RGS_RGS3"/>
</dbReference>
<dbReference type="Gene3D" id="2.30.42.10">
    <property type="match status" value="1"/>
</dbReference>
<dbReference type="Gene3D" id="1.10.167.10">
    <property type="entry name" value="Regulator of G-protein Signalling 4, domain 2"/>
    <property type="match status" value="1"/>
</dbReference>
<dbReference type="SUPFAM" id="SSF50729">
    <property type="entry name" value="PH domain-like"/>
    <property type="match status" value="1"/>
</dbReference>
<dbReference type="InterPro" id="IPR000008">
    <property type="entry name" value="C2_dom"/>
</dbReference>
<evidence type="ECO:0000313" key="10">
    <source>
        <dbReference type="RefSeq" id="XP_070451215.1"/>
    </source>
</evidence>
<feature type="compositionally biased region" description="Basic and acidic residues" evidence="2">
    <location>
        <begin position="575"/>
        <end position="593"/>
    </location>
</feature>
<dbReference type="PANTHER" id="PTHR46848:SF1">
    <property type="entry name" value="REGULATOR OF G-PROTEIN SIGNALING 3"/>
    <property type="match status" value="1"/>
</dbReference>
<dbReference type="InterPro" id="IPR035892">
    <property type="entry name" value="C2_domain_sf"/>
</dbReference>
<dbReference type="SUPFAM" id="SSF48097">
    <property type="entry name" value="Regulator of G-protein signaling, RGS"/>
    <property type="match status" value="1"/>
</dbReference>
<dbReference type="Gene3D" id="1.10.196.10">
    <property type="match status" value="2"/>
</dbReference>
<dbReference type="RefSeq" id="XP_070451213.1">
    <property type="nucleotide sequence ID" value="XM_070595112.1"/>
</dbReference>
<dbReference type="PROSITE" id="PS50004">
    <property type="entry name" value="C2"/>
    <property type="match status" value="1"/>
</dbReference>
<dbReference type="CDD" id="cd06711">
    <property type="entry name" value="PDZ_RGS3-like"/>
    <property type="match status" value="1"/>
</dbReference>
<feature type="compositionally biased region" description="Acidic residues" evidence="2">
    <location>
        <begin position="753"/>
        <end position="777"/>
    </location>
</feature>
<dbReference type="Gene3D" id="2.60.40.150">
    <property type="entry name" value="C2 domain"/>
    <property type="match status" value="1"/>
</dbReference>
<keyword evidence="6" id="KW-1185">Reference proteome</keyword>
<dbReference type="InterPro" id="IPR044926">
    <property type="entry name" value="RGS_subdomain_2"/>
</dbReference>
<dbReference type="Gene3D" id="2.30.29.30">
    <property type="entry name" value="Pleckstrin-homology domain (PH domain)/Phosphotyrosine-binding domain (PTB)"/>
    <property type="match status" value="1"/>
</dbReference>
<feature type="compositionally biased region" description="Polar residues" evidence="2">
    <location>
        <begin position="618"/>
        <end position="642"/>
    </location>
</feature>
<dbReference type="RefSeq" id="XP_070451215.1">
    <property type="nucleotide sequence ID" value="XM_070595114.1"/>
</dbReference>
<evidence type="ECO:0000313" key="7">
    <source>
        <dbReference type="RefSeq" id="XP_070451212.1"/>
    </source>
</evidence>
<dbReference type="CDD" id="cd08713">
    <property type="entry name" value="RGS_RGS3"/>
    <property type="match status" value="1"/>
</dbReference>
<dbReference type="InterPro" id="IPR036034">
    <property type="entry name" value="PDZ_sf"/>
</dbReference>
<dbReference type="SUPFAM" id="SSF49562">
    <property type="entry name" value="C2 domain (Calcium/lipid-binding domain, CaLB)"/>
    <property type="match status" value="1"/>
</dbReference>
<dbReference type="PANTHER" id="PTHR46848">
    <property type="entry name" value="REGULATOR OF G-PROTEIN SIGNALING 3"/>
    <property type="match status" value="1"/>
</dbReference>
<dbReference type="GeneID" id="103554129"/>
<organism evidence="6 9">
    <name type="scientific">Equus przewalskii</name>
    <name type="common">Przewalski's horse</name>
    <name type="synonym">Equus caballus przewalskii</name>
    <dbReference type="NCBI Taxonomy" id="9798"/>
    <lineage>
        <taxon>Eukaryota</taxon>
        <taxon>Metazoa</taxon>
        <taxon>Chordata</taxon>
        <taxon>Craniata</taxon>
        <taxon>Vertebrata</taxon>
        <taxon>Euteleostomi</taxon>
        <taxon>Mammalia</taxon>
        <taxon>Eutheria</taxon>
        <taxon>Laurasiatheria</taxon>
        <taxon>Perissodactyla</taxon>
        <taxon>Equidae</taxon>
        <taxon>Equus</taxon>
    </lineage>
</organism>
<evidence type="ECO:0000259" key="4">
    <source>
        <dbReference type="PROSITE" id="PS50106"/>
    </source>
</evidence>
<feature type="domain" description="RGS" evidence="5">
    <location>
        <begin position="946"/>
        <end position="1062"/>
    </location>
</feature>
<dbReference type="InterPro" id="IPR024066">
    <property type="entry name" value="RGS_subdom1/3"/>
</dbReference>
<dbReference type="PROSITE" id="PS50106">
    <property type="entry name" value="PDZ"/>
    <property type="match status" value="1"/>
</dbReference>
<dbReference type="InterPro" id="IPR016137">
    <property type="entry name" value="RGS"/>
</dbReference>
<evidence type="ECO:0000313" key="9">
    <source>
        <dbReference type="RefSeq" id="XP_070451214.1"/>
    </source>
</evidence>
<feature type="domain" description="PDZ" evidence="4">
    <location>
        <begin position="195"/>
        <end position="272"/>
    </location>
</feature>
<evidence type="ECO:0000259" key="5">
    <source>
        <dbReference type="PROSITE" id="PS50132"/>
    </source>
</evidence>
<protein>
    <submittedName>
        <fullName evidence="7 8">Regulator of G-protein signaling 3 isoform X1</fullName>
    </submittedName>
</protein>
<dbReference type="Pfam" id="PF00168">
    <property type="entry name" value="C2"/>
    <property type="match status" value="1"/>
</dbReference>
<feature type="compositionally biased region" description="Pro residues" evidence="2">
    <location>
        <begin position="603"/>
        <end position="613"/>
    </location>
</feature>
<dbReference type="RefSeq" id="XP_070451212.1">
    <property type="nucleotide sequence ID" value="XM_070595111.1"/>
</dbReference>
<gene>
    <name evidence="7 8 9 10" type="primary">RGS3</name>
</gene>
<dbReference type="RefSeq" id="XP_070451214.1">
    <property type="nucleotide sequence ID" value="XM_070595113.1"/>
</dbReference>
<evidence type="ECO:0000256" key="1">
    <source>
        <dbReference type="ARBA" id="ARBA00022700"/>
    </source>
</evidence>
<name>A0ABM4MEU5_EQUPR</name>
<feature type="region of interest" description="Disordered" evidence="2">
    <location>
        <begin position="877"/>
        <end position="898"/>
    </location>
</feature>
<feature type="domain" description="C2" evidence="3">
    <location>
        <begin position="33"/>
        <end position="152"/>
    </location>
</feature>
<dbReference type="SUPFAM" id="SSF50156">
    <property type="entry name" value="PDZ domain-like"/>
    <property type="match status" value="1"/>
</dbReference>
<dbReference type="InterPro" id="IPR036305">
    <property type="entry name" value="RGS_sf"/>
</dbReference>
<evidence type="ECO:0000313" key="8">
    <source>
        <dbReference type="RefSeq" id="XP_070451213.1"/>
    </source>
</evidence>
<dbReference type="Pfam" id="PF00595">
    <property type="entry name" value="PDZ"/>
    <property type="match status" value="1"/>
</dbReference>
<accession>A0ABM4MEU5</accession>
<dbReference type="SMART" id="SM00239">
    <property type="entry name" value="C2"/>
    <property type="match status" value="1"/>
</dbReference>
<evidence type="ECO:0000313" key="6">
    <source>
        <dbReference type="Proteomes" id="UP001652662"/>
    </source>
</evidence>
<feature type="region of interest" description="Disordered" evidence="2">
    <location>
        <begin position="565"/>
        <end position="806"/>
    </location>
</feature>
<evidence type="ECO:0000259" key="3">
    <source>
        <dbReference type="PROSITE" id="PS50004"/>
    </source>
</evidence>
<dbReference type="CDD" id="cd08685">
    <property type="entry name" value="C2_RGS-like"/>
    <property type="match status" value="1"/>
</dbReference>
<proteinExistence type="predicted"/>
<dbReference type="SMART" id="SM00228">
    <property type="entry name" value="PDZ"/>
    <property type="match status" value="1"/>
</dbReference>
<reference evidence="7 8" key="1">
    <citation type="submission" date="2025-05" db="UniProtKB">
        <authorList>
            <consortium name="RefSeq"/>
        </authorList>
    </citation>
    <scope>IDENTIFICATION</scope>
    <source>
        <tissue evidence="7 8">Blood</tissue>
    </source>
</reference>
<sequence length="1071" mass="118225">MEWQSQDISMPRKDTCTQTSPARRKIGHAQVQGAGQLKLAIDAQDRVLLLHIIEGKGLVSREPGICDPYVKISLIPEDNRIRRQKTQTIPGCRDPVFQEHFFFPVQEEDEQKRLLVTVCNGAGDSRQSGLIGCMSFGVKSLLTPDKEISGWYYLLGEDLGRTKHLKVARRRLRPLRDPLLRMPGGGHAENGEKLKITIPRGKDGFGFTICCDSPVRVQAVDSGGPAERAGLQQLDTVLQLNERPVEHWKCVELAHEIRSCPSEIILLVWRMVPQVKPGPDGGVLRRASCKSTHDLQSPPNKREKNCTHGAQARPEQRRSCHLVCDSSDGLLLGGWERYTEVAKRGGQHTLPALSRATAPTDPNYIILAPLNPGSQLLRPVYQEDAIPEESGSPSQGKPYTGLGKKSRLMKTVQTMKGHGNYQNCPVMRPHTPHSSYGTYVTLAPKVLVFPVFVQPLDLCNPARTLLLSEELLLYEGRNKAAEVTLFAYSDLLLFTKEDEPGRCNVLRNPLYLQSVKLQEGSSEDLKFCVLYLAEKAECLFTLEAHSQEQKKRVCWCLSENIAKQQQLSASPPENKMFESEADEKREMPSEEGKGPGAEDAPPSKDPSPGPEPRPGQGLPTSKDSSSDQEPSLGQESLPNKDSPSCKEAPPGREPSPSKDSPPVPAPTPGQDLPARQEPPPSQAALLSKDPPAQDLPPCQDPAEVLAEETTCSEDAPAATRDPPVASRPTFVIPEVRLDSTYSQKAGAEGGSSGEEEDAEEAEEGEEGEEEEEEDTSDDNYGGRSEAKRSSMIETGQGAEGGLSLRVQNSLRRRTHSEGSLLQEARGACFASDTTLHCSDGEGAASSWAMPSPRTLKKELGRNGGSMHHLSLFFTGHRKMSGPDTAGDDDEAARKRKGKNLAKDMKNKLGIFRRRNESPGAQPAGKADKVMKSFKPTSEEALKWGESLEKLLLHKYGLAVFQAFLRTEFSEENLEFWLACEDFKKVKSQSKMASKAKKIFAEYIAIQACKEVNLDSYTREHTKDNLQSVTRGCFDLAQKRIFGLMEKDSYPRFLRSDLYLDLINQKKMSPPL</sequence>
<dbReference type="SMART" id="SM00315">
    <property type="entry name" value="RGS"/>
    <property type="match status" value="1"/>
</dbReference>
<keyword evidence="1" id="KW-0734">Signal transduction inhibitor</keyword>
<dbReference type="InterPro" id="IPR001478">
    <property type="entry name" value="PDZ"/>
</dbReference>
<dbReference type="Pfam" id="PF00615">
    <property type="entry name" value="RGS"/>
    <property type="match status" value="1"/>
</dbReference>
<dbReference type="PROSITE" id="PS50132">
    <property type="entry name" value="RGS"/>
    <property type="match status" value="1"/>
</dbReference>